<reference evidence="9" key="1">
    <citation type="submission" date="2016-10" db="EMBL/GenBank/DDBJ databases">
        <authorList>
            <person name="Varghese N."/>
            <person name="Submissions S."/>
        </authorList>
    </citation>
    <scope>NUCLEOTIDE SEQUENCE [LARGE SCALE GENOMIC DNA]</scope>
    <source>
        <strain evidence="9">CGMCC 1.10121</strain>
    </source>
</reference>
<keyword evidence="2 5" id="KW-0812">Transmembrane</keyword>
<evidence type="ECO:0000256" key="4">
    <source>
        <dbReference type="ARBA" id="ARBA00023136"/>
    </source>
</evidence>
<feature type="transmembrane region" description="Helical" evidence="5">
    <location>
        <begin position="182"/>
        <end position="203"/>
    </location>
</feature>
<dbReference type="OrthoDB" id="15212at2157"/>
<evidence type="ECO:0000313" key="8">
    <source>
        <dbReference type="EMBL" id="SEP21396.1"/>
    </source>
</evidence>
<dbReference type="PANTHER" id="PTHR13325">
    <property type="entry name" value="PROTEASE M50 MEMBRANE-BOUND TRANSCRIPTION FACTOR SITE 2 PROTEASE"/>
    <property type="match status" value="1"/>
</dbReference>
<feature type="transmembrane region" description="Helical" evidence="5">
    <location>
        <begin position="576"/>
        <end position="597"/>
    </location>
</feature>
<keyword evidence="8" id="KW-0378">Hydrolase</keyword>
<dbReference type="InterPro" id="IPR041489">
    <property type="entry name" value="PDZ_6"/>
</dbReference>
<evidence type="ECO:0000256" key="2">
    <source>
        <dbReference type="ARBA" id="ARBA00022692"/>
    </source>
</evidence>
<dbReference type="Pfam" id="PF02163">
    <property type="entry name" value="Peptidase_M50"/>
    <property type="match status" value="1"/>
</dbReference>
<dbReference type="GO" id="GO:0004222">
    <property type="term" value="F:metalloendopeptidase activity"/>
    <property type="evidence" value="ECO:0007669"/>
    <property type="project" value="InterPro"/>
</dbReference>
<dbReference type="PANTHER" id="PTHR13325:SF3">
    <property type="entry name" value="MEMBRANE-BOUND TRANSCRIPTION FACTOR SITE-2 PROTEASE"/>
    <property type="match status" value="1"/>
</dbReference>
<dbReference type="EMBL" id="FODV01000022">
    <property type="protein sequence ID" value="SEP21396.1"/>
    <property type="molecule type" value="Genomic_DNA"/>
</dbReference>
<dbReference type="GO" id="GO:0012505">
    <property type="term" value="C:endomembrane system"/>
    <property type="evidence" value="ECO:0007669"/>
    <property type="project" value="UniProtKB-SubCell"/>
</dbReference>
<dbReference type="Gene3D" id="2.30.42.10">
    <property type="match status" value="2"/>
</dbReference>
<evidence type="ECO:0000256" key="1">
    <source>
        <dbReference type="ARBA" id="ARBA00004127"/>
    </source>
</evidence>
<accession>A0A1H8W182</accession>
<feature type="transmembrane region" description="Helical" evidence="5">
    <location>
        <begin position="61"/>
        <end position="82"/>
    </location>
</feature>
<evidence type="ECO:0000259" key="7">
    <source>
        <dbReference type="Pfam" id="PF17820"/>
    </source>
</evidence>
<gene>
    <name evidence="8" type="ORF">SAMN04487948_1223</name>
</gene>
<feature type="transmembrane region" description="Helical" evidence="5">
    <location>
        <begin position="509"/>
        <end position="532"/>
    </location>
</feature>
<keyword evidence="8" id="KW-0645">Protease</keyword>
<sequence>MNPLLWVLAGVLLYSVVAVSLQSRGLIPNSVRIQGPLTTIHTKRGRAFLNWLARPRRFWRAWSNVGVGVALVVMVGSFFLFLQAAIQTVRSPQPTAINQPRNFLVIPGVNDFLPLSMAPEIVFGLLVGLVVHEGGHGLLCRVEDIDIESMGVVLLTILPIGAFVEPDEESQRKANRGARTRMFAAGVTNNFVVTILAFALLFGPIVGAIGVAPGVAVAGSYGGSPASEAGIGGGDRIVGIDGQEVENESAFDAAWAEAEGQSVTLSVAGSEGETREVTVERSLVIVGTIGGNPANLTIDQNDDPVTVRSVNGTQVSTRAEFREAVGNDTFARLETSRGTQVVPVGAYVTGTQENQPMSEAMQGAGDDPNGSFVVTRIGGERVTSSEELSRVLDGYSGGDTVDVEAYVDGELRTYTVTFDSEREDAFLGVNLFSGTSGLSMTDLGIQSYPASTYLTLLGGDTEADALSGPLTSTVDTFRGLAFVALILPLASVFGLPYNFPGFTPEVMNFFVVEGPLAALGGGVFIAANLLFWTAWINLQLGLFNCIPGYPLDGGRIMRTSVEAIVSRLPVSDPYPIVRTITTSIGVTMLAALILMVFGPQLLA</sequence>
<evidence type="ECO:0000313" key="9">
    <source>
        <dbReference type="Proteomes" id="UP000199126"/>
    </source>
</evidence>
<dbReference type="Proteomes" id="UP000199126">
    <property type="component" value="Unassembled WGS sequence"/>
</dbReference>
<keyword evidence="9" id="KW-1185">Reference proteome</keyword>
<comment type="subcellular location">
    <subcellularLocation>
        <location evidence="1">Endomembrane system</location>
        <topology evidence="1">Multi-pass membrane protein</topology>
    </subcellularLocation>
</comment>
<evidence type="ECO:0000256" key="3">
    <source>
        <dbReference type="ARBA" id="ARBA00022989"/>
    </source>
</evidence>
<dbReference type="AlphaFoldDB" id="A0A1H8W182"/>
<organism evidence="8 9">
    <name type="scientific">Halogranum amylolyticum</name>
    <dbReference type="NCBI Taxonomy" id="660520"/>
    <lineage>
        <taxon>Archaea</taxon>
        <taxon>Methanobacteriati</taxon>
        <taxon>Methanobacteriota</taxon>
        <taxon>Stenosarchaea group</taxon>
        <taxon>Halobacteria</taxon>
        <taxon>Halobacteriales</taxon>
        <taxon>Haloferacaceae</taxon>
    </lineage>
</organism>
<name>A0A1H8W182_9EURY</name>
<dbReference type="GO" id="GO:0005737">
    <property type="term" value="C:cytoplasm"/>
    <property type="evidence" value="ECO:0007669"/>
    <property type="project" value="TreeGrafter"/>
</dbReference>
<dbReference type="InterPro" id="IPR008915">
    <property type="entry name" value="Peptidase_M50"/>
</dbReference>
<feature type="transmembrane region" description="Helical" evidence="5">
    <location>
        <begin position="477"/>
        <end position="497"/>
    </location>
</feature>
<feature type="domain" description="PDZ" evidence="7">
    <location>
        <begin position="223"/>
        <end position="267"/>
    </location>
</feature>
<dbReference type="InterPro" id="IPR001193">
    <property type="entry name" value="MBTPS2"/>
</dbReference>
<feature type="domain" description="Peptidase M50" evidence="6">
    <location>
        <begin position="122"/>
        <end position="572"/>
    </location>
</feature>
<keyword evidence="3 5" id="KW-1133">Transmembrane helix</keyword>
<dbReference type="Pfam" id="PF17820">
    <property type="entry name" value="PDZ_6"/>
    <property type="match status" value="1"/>
</dbReference>
<dbReference type="GO" id="GO:0031293">
    <property type="term" value="P:membrane protein intracellular domain proteolysis"/>
    <property type="evidence" value="ECO:0007669"/>
    <property type="project" value="TreeGrafter"/>
</dbReference>
<protein>
    <submittedName>
        <fullName evidence="8">Membrane-associated protease RseP, regulator of RpoE activity</fullName>
    </submittedName>
</protein>
<dbReference type="InterPro" id="IPR036034">
    <property type="entry name" value="PDZ_sf"/>
</dbReference>
<proteinExistence type="predicted"/>
<dbReference type="RefSeq" id="WP_089827472.1">
    <property type="nucleotide sequence ID" value="NZ_FODV01000022.1"/>
</dbReference>
<dbReference type="SUPFAM" id="SSF50156">
    <property type="entry name" value="PDZ domain-like"/>
    <property type="match status" value="2"/>
</dbReference>
<keyword evidence="4 5" id="KW-0472">Membrane</keyword>
<dbReference type="CDD" id="cd06159">
    <property type="entry name" value="S2P-M50_PDZ_Arch"/>
    <property type="match status" value="1"/>
</dbReference>
<evidence type="ECO:0000259" key="6">
    <source>
        <dbReference type="Pfam" id="PF02163"/>
    </source>
</evidence>
<dbReference type="GO" id="GO:0016020">
    <property type="term" value="C:membrane"/>
    <property type="evidence" value="ECO:0007669"/>
    <property type="project" value="InterPro"/>
</dbReference>
<evidence type="ECO:0000256" key="5">
    <source>
        <dbReference type="SAM" id="Phobius"/>
    </source>
</evidence>